<comment type="function">
    <text evidence="12">Cell surface proteoglycan.</text>
</comment>
<sequence length="674" mass="76569">MWRLQVAFSIASVLLSLSSAAESKARSCSEVRQAYSAQGFSLVNVPHQEIPGPSLGTDLLEDQPECLEFNWTLVLKEGALLQLQLQTLRGLSWLAVGVPAAPTCIAGLREQRGANILDAAGLSYQFNSGEHLRFCPQGYTCCTPEMEENLIQQSKLDFENLVENSSHNMRMTFVTRHKMFDDILWLRESTEDLFHPKSARNRPKSVAILLQKKEILWKKKEFFLKLLDNSEKSLRGAFRRAYKKLYTQNTGIFQDLFNELKRYYTGGNVNLEEMLNDFWLRLLEHLFQLLNSQYHFNDYYLECISKHAEELKPFGDIPRILNIQVNRAFIAARTFVQGLMVGREVANRVAKGDGCRARCCDICPEVSWQPQEACWTPTYTPAVSGCRTALTKMMYCPYCRGLSSLKPCQNYCRNVMRGCLANQADLDTEWNLFIDAMLLVAGRLGGPYNIEMVVDPIDIKISDAILNMQENSMQVSAKVFQYCGQPTPSGAGRSARGISDVFNSRFRPYPPEERPPIPAATSMDKMRVVWRTMQDSVVEVIRKLGESKRFWSELPDNICSSDSVAEPDEERCWNSHIQGRYFPEVVKEGLTNQMNNPEVHVDITRPDTLIRQQIMALRVMTNKLRNALQWERHQLWRLHGSGCSEGCTTEFVHAGTEAPVIGADRSDEHAAVAA</sequence>
<dbReference type="PROSITE" id="PS01207">
    <property type="entry name" value="GLYPICAN"/>
    <property type="match status" value="1"/>
</dbReference>
<keyword evidence="6 12" id="KW-0654">Proteoglycan</keyword>
<dbReference type="PANTHER" id="PTHR10822:SF31">
    <property type="entry name" value="GLYPICAN-6"/>
    <property type="match status" value="1"/>
</dbReference>
<dbReference type="GO" id="GO:0005886">
    <property type="term" value="C:plasma membrane"/>
    <property type="evidence" value="ECO:0007669"/>
    <property type="project" value="UniProtKB-SubCell"/>
</dbReference>
<proteinExistence type="inferred from homology"/>
<dbReference type="GO" id="GO:1905475">
    <property type="term" value="P:regulation of protein localization to membrane"/>
    <property type="evidence" value="ECO:0007669"/>
    <property type="project" value="TreeGrafter"/>
</dbReference>
<dbReference type="GO" id="GO:0045202">
    <property type="term" value="C:synapse"/>
    <property type="evidence" value="ECO:0007669"/>
    <property type="project" value="TreeGrafter"/>
</dbReference>
<keyword evidence="7 12" id="KW-0472">Membrane</keyword>
<reference evidence="14" key="3">
    <citation type="submission" date="2025-09" db="UniProtKB">
        <authorList>
            <consortium name="Ensembl"/>
        </authorList>
    </citation>
    <scope>IDENTIFICATION</scope>
</reference>
<evidence type="ECO:0000256" key="5">
    <source>
        <dbReference type="ARBA" id="ARBA00022729"/>
    </source>
</evidence>
<dbReference type="Proteomes" id="UP000007303">
    <property type="component" value="Unassembled WGS sequence"/>
</dbReference>
<evidence type="ECO:0000256" key="12">
    <source>
        <dbReference type="RuleBase" id="RU003519"/>
    </source>
</evidence>
<evidence type="ECO:0000256" key="10">
    <source>
        <dbReference type="ARBA" id="ARBA00023288"/>
    </source>
</evidence>
<dbReference type="STRING" id="99883.ENSTNIP00000012305"/>
<evidence type="ECO:0000256" key="3">
    <source>
        <dbReference type="ARBA" id="ARBA00022475"/>
    </source>
</evidence>
<keyword evidence="4 12" id="KW-0336">GPI-anchor</keyword>
<dbReference type="GeneTree" id="ENSGT01050000244897"/>
<evidence type="ECO:0000313" key="15">
    <source>
        <dbReference type="Proteomes" id="UP000007303"/>
    </source>
</evidence>
<dbReference type="GO" id="GO:0009986">
    <property type="term" value="C:cell surface"/>
    <property type="evidence" value="ECO:0007669"/>
    <property type="project" value="TreeGrafter"/>
</dbReference>
<dbReference type="Pfam" id="PF01153">
    <property type="entry name" value="Glypican"/>
    <property type="match status" value="4"/>
</dbReference>
<dbReference type="GO" id="GO:0009966">
    <property type="term" value="P:regulation of signal transduction"/>
    <property type="evidence" value="ECO:0007669"/>
    <property type="project" value="InterPro"/>
</dbReference>
<accession>H3CVM1</accession>
<dbReference type="InParanoid" id="H3CVM1"/>
<dbReference type="GO" id="GO:0098552">
    <property type="term" value="C:side of membrane"/>
    <property type="evidence" value="ECO:0007669"/>
    <property type="project" value="UniProtKB-KW"/>
</dbReference>
<reference evidence="14" key="2">
    <citation type="submission" date="2025-08" db="UniProtKB">
        <authorList>
            <consortium name="Ensembl"/>
        </authorList>
    </citation>
    <scope>IDENTIFICATION</scope>
</reference>
<feature type="chain" id="PRO_5003582524" evidence="13">
    <location>
        <begin position="21"/>
        <end position="674"/>
    </location>
</feature>
<reference evidence="15" key="1">
    <citation type="journal article" date="2004" name="Nature">
        <title>Genome duplication in the teleost fish Tetraodon nigroviridis reveals the early vertebrate proto-karyotype.</title>
        <authorList>
            <person name="Jaillon O."/>
            <person name="Aury J.-M."/>
            <person name="Brunet F."/>
            <person name="Petit J.-L."/>
            <person name="Stange-Thomann N."/>
            <person name="Mauceli E."/>
            <person name="Bouneau L."/>
            <person name="Fischer C."/>
            <person name="Ozouf-Costaz C."/>
            <person name="Bernot A."/>
            <person name="Nicaud S."/>
            <person name="Jaffe D."/>
            <person name="Fisher S."/>
            <person name="Lutfalla G."/>
            <person name="Dossat C."/>
            <person name="Segurens B."/>
            <person name="Dasilva C."/>
            <person name="Salanoubat M."/>
            <person name="Levy M."/>
            <person name="Boudet N."/>
            <person name="Castellano S."/>
            <person name="Anthouard V."/>
            <person name="Jubin C."/>
            <person name="Castelli V."/>
            <person name="Katinka M."/>
            <person name="Vacherie B."/>
            <person name="Biemont C."/>
            <person name="Skalli Z."/>
            <person name="Cattolico L."/>
            <person name="Poulain J."/>
            <person name="De Berardinis V."/>
            <person name="Cruaud C."/>
            <person name="Duprat S."/>
            <person name="Brottier P."/>
            <person name="Coutanceau J.-P."/>
            <person name="Gouzy J."/>
            <person name="Parra G."/>
            <person name="Lardier G."/>
            <person name="Chapple C."/>
            <person name="McKernan K.J."/>
            <person name="McEwan P."/>
            <person name="Bosak S."/>
            <person name="Kellis M."/>
            <person name="Volff J.-N."/>
            <person name="Guigo R."/>
            <person name="Zody M.C."/>
            <person name="Mesirov J."/>
            <person name="Lindblad-Toh K."/>
            <person name="Birren B."/>
            <person name="Nusbaum C."/>
            <person name="Kahn D."/>
            <person name="Robinson-Rechavi M."/>
            <person name="Laudet V."/>
            <person name="Schachter V."/>
            <person name="Quetier F."/>
            <person name="Saurin W."/>
            <person name="Scarpelli C."/>
            <person name="Wincker P."/>
            <person name="Lander E.S."/>
            <person name="Weissenbach J."/>
            <person name="Roest Crollius H."/>
        </authorList>
    </citation>
    <scope>NUCLEOTIDE SEQUENCE [LARGE SCALE GENOMIC DNA]</scope>
</reference>
<keyword evidence="15" id="KW-1185">Reference proteome</keyword>
<evidence type="ECO:0000256" key="1">
    <source>
        <dbReference type="ARBA" id="ARBA00004609"/>
    </source>
</evidence>
<dbReference type="Ensembl" id="ENSTNIT00000012496.1">
    <property type="protein sequence ID" value="ENSTNIP00000012305.1"/>
    <property type="gene ID" value="ENSTNIG00000009434.1"/>
</dbReference>
<comment type="subcellular location">
    <subcellularLocation>
        <location evidence="1 12">Cell membrane</location>
        <topology evidence="1 12">Lipid-anchor</topology>
        <topology evidence="1 12">GPI-anchor</topology>
    </subcellularLocation>
</comment>
<protein>
    <submittedName>
        <fullName evidence="14">Glypican 6a</fullName>
    </submittedName>
</protein>
<dbReference type="GO" id="GO:0005576">
    <property type="term" value="C:extracellular region"/>
    <property type="evidence" value="ECO:0007669"/>
    <property type="project" value="TreeGrafter"/>
</dbReference>
<dbReference type="GO" id="GO:0016477">
    <property type="term" value="P:cell migration"/>
    <property type="evidence" value="ECO:0007669"/>
    <property type="project" value="TreeGrafter"/>
</dbReference>
<evidence type="ECO:0000256" key="11">
    <source>
        <dbReference type="RuleBase" id="RU003518"/>
    </source>
</evidence>
<evidence type="ECO:0000256" key="13">
    <source>
        <dbReference type="SAM" id="SignalP"/>
    </source>
</evidence>
<feature type="signal peptide" evidence="13">
    <location>
        <begin position="1"/>
        <end position="20"/>
    </location>
</feature>
<keyword evidence="5 13" id="KW-0732">Signal</keyword>
<evidence type="ECO:0000256" key="9">
    <source>
        <dbReference type="ARBA" id="ARBA00023207"/>
    </source>
</evidence>
<dbReference type="AlphaFoldDB" id="H3CVM1"/>
<evidence type="ECO:0000256" key="2">
    <source>
        <dbReference type="ARBA" id="ARBA00010260"/>
    </source>
</evidence>
<evidence type="ECO:0000256" key="4">
    <source>
        <dbReference type="ARBA" id="ARBA00022622"/>
    </source>
</evidence>
<keyword evidence="9 12" id="KW-0357">Heparan sulfate</keyword>
<keyword evidence="3" id="KW-1003">Cell membrane</keyword>
<dbReference type="InterPro" id="IPR019803">
    <property type="entry name" value="Glypican_CS"/>
</dbReference>
<evidence type="ECO:0000313" key="14">
    <source>
        <dbReference type="Ensembl" id="ENSTNIP00000012305.1"/>
    </source>
</evidence>
<organism evidence="14 15">
    <name type="scientific">Tetraodon nigroviridis</name>
    <name type="common">Spotted green pufferfish</name>
    <name type="synonym">Chelonodon nigroviridis</name>
    <dbReference type="NCBI Taxonomy" id="99883"/>
    <lineage>
        <taxon>Eukaryota</taxon>
        <taxon>Metazoa</taxon>
        <taxon>Chordata</taxon>
        <taxon>Craniata</taxon>
        <taxon>Vertebrata</taxon>
        <taxon>Euteleostomi</taxon>
        <taxon>Actinopterygii</taxon>
        <taxon>Neopterygii</taxon>
        <taxon>Teleostei</taxon>
        <taxon>Neoteleostei</taxon>
        <taxon>Acanthomorphata</taxon>
        <taxon>Eupercaria</taxon>
        <taxon>Tetraodontiformes</taxon>
        <taxon>Tetradontoidea</taxon>
        <taxon>Tetraodontidae</taxon>
        <taxon>Tetraodon</taxon>
    </lineage>
</organism>
<dbReference type="OMA" id="NCCHICF"/>
<dbReference type="InterPro" id="IPR001863">
    <property type="entry name" value="Glypican"/>
</dbReference>
<keyword evidence="8" id="KW-0325">Glycoprotein</keyword>
<keyword evidence="10 12" id="KW-0449">Lipoprotein</keyword>
<evidence type="ECO:0000256" key="6">
    <source>
        <dbReference type="ARBA" id="ARBA00022974"/>
    </source>
</evidence>
<evidence type="ECO:0000256" key="8">
    <source>
        <dbReference type="ARBA" id="ARBA00023180"/>
    </source>
</evidence>
<evidence type="ECO:0000256" key="7">
    <source>
        <dbReference type="ARBA" id="ARBA00023136"/>
    </source>
</evidence>
<comment type="similarity">
    <text evidence="2 11">Belongs to the glypican family.</text>
</comment>
<dbReference type="PANTHER" id="PTHR10822">
    <property type="entry name" value="GLYPICAN"/>
    <property type="match status" value="1"/>
</dbReference>
<name>H3CVM1_TETNG</name>